<comment type="caution">
    <text evidence="2">The sequence shown here is derived from an EMBL/GenBank/DDBJ whole genome shotgun (WGS) entry which is preliminary data.</text>
</comment>
<name>A0A7Y8EMA2_9PSED</name>
<organism evidence="2 3">
    <name type="scientific">Pseudomonas yamanorum</name>
    <dbReference type="NCBI Taxonomy" id="515393"/>
    <lineage>
        <taxon>Bacteria</taxon>
        <taxon>Pseudomonadati</taxon>
        <taxon>Pseudomonadota</taxon>
        <taxon>Gammaproteobacteria</taxon>
        <taxon>Pseudomonadales</taxon>
        <taxon>Pseudomonadaceae</taxon>
        <taxon>Pseudomonas</taxon>
    </lineage>
</organism>
<dbReference type="GO" id="GO:0003677">
    <property type="term" value="F:DNA binding"/>
    <property type="evidence" value="ECO:0007669"/>
    <property type="project" value="UniProtKB-KW"/>
</dbReference>
<dbReference type="RefSeq" id="WP_177079861.1">
    <property type="nucleotide sequence ID" value="NZ_JACARG010000076.1"/>
</dbReference>
<dbReference type="InterPro" id="IPR018640">
    <property type="entry name" value="DUF2063"/>
</dbReference>
<dbReference type="InterPro" id="IPR044922">
    <property type="entry name" value="DUF2063_N_sf"/>
</dbReference>
<reference evidence="2 3" key="1">
    <citation type="submission" date="2020-04" db="EMBL/GenBank/DDBJ databases">
        <title>Molecular characterization of pseudomonads from Agaricus bisporus reveal novel blotch 2 pathogens in Western Europe.</title>
        <authorList>
            <person name="Taparia T."/>
            <person name="Krijger M."/>
            <person name="Haynes E."/>
            <person name="Elpinstone J.G."/>
            <person name="Noble R."/>
            <person name="Van Der Wolf J."/>
        </authorList>
    </citation>
    <scope>NUCLEOTIDE SEQUENCE [LARGE SCALE GENOMIC DNA]</scope>
    <source>
        <strain evidence="2 3">IPO3782</strain>
    </source>
</reference>
<dbReference type="Gene3D" id="1.10.150.690">
    <property type="entry name" value="DUF2063"/>
    <property type="match status" value="1"/>
</dbReference>
<gene>
    <name evidence="2" type="ORF">HX822_30420</name>
</gene>
<dbReference type="AlphaFoldDB" id="A0A7Y8EMA2"/>
<dbReference type="Pfam" id="PF09836">
    <property type="entry name" value="DUF2063"/>
    <property type="match status" value="1"/>
</dbReference>
<evidence type="ECO:0000259" key="1">
    <source>
        <dbReference type="Pfam" id="PF09836"/>
    </source>
</evidence>
<proteinExistence type="predicted"/>
<evidence type="ECO:0000313" key="3">
    <source>
        <dbReference type="Proteomes" id="UP000531950"/>
    </source>
</evidence>
<dbReference type="Proteomes" id="UP000531950">
    <property type="component" value="Unassembled WGS sequence"/>
</dbReference>
<evidence type="ECO:0000313" key="2">
    <source>
        <dbReference type="EMBL" id="NWE17273.1"/>
    </source>
</evidence>
<feature type="domain" description="Putative DNA-binding" evidence="1">
    <location>
        <begin position="5"/>
        <end position="90"/>
    </location>
</feature>
<sequence>MNLAQWQQAFHTWLVSASDESAQVLGNKTAGLAVYQNNYRAQLVGCLEQAFPNLRRWVGDEAFLAASISHIDRYPPHAWTLDVYPEGFHQTLAELFPNNPDVHELAWIESSLNEAFVAADASPLPMDALAAVDWDTACLQFTPSLRCHGLTTNAEAIWSALWQQTPAPEAMMLAEAGGLLVWRRQFTSRLRQVDAVEFQALVHLQGNGSFVGLCEFLVERLGVEEGVAKAGEWLAGWIGSELIVGIVDDLPVSHFLEL</sequence>
<accession>A0A7Y8EMA2</accession>
<keyword evidence="2" id="KW-0238">DNA-binding</keyword>
<dbReference type="EMBL" id="JACARG010000076">
    <property type="protein sequence ID" value="NWE17273.1"/>
    <property type="molecule type" value="Genomic_DNA"/>
</dbReference>
<protein>
    <submittedName>
        <fullName evidence="2">Putative DNA-binding domain-containing protein</fullName>
    </submittedName>
</protein>